<dbReference type="GO" id="GO:0019432">
    <property type="term" value="P:triglyceride biosynthetic process"/>
    <property type="evidence" value="ECO:0007669"/>
    <property type="project" value="UniProtKB-ARBA"/>
</dbReference>
<dbReference type="EMBL" id="JAKUCV010001698">
    <property type="protein sequence ID" value="KAJ4845363.1"/>
    <property type="molecule type" value="Genomic_DNA"/>
</dbReference>
<name>A0A9Q0G8Z1_9ROSI</name>
<reference evidence="6" key="1">
    <citation type="submission" date="2022-02" db="EMBL/GenBank/DDBJ databases">
        <authorList>
            <person name="Henning P.M."/>
            <person name="McCubbin A.G."/>
            <person name="Shore J.S."/>
        </authorList>
    </citation>
    <scope>NUCLEOTIDE SEQUENCE</scope>
    <source>
        <strain evidence="6">F60SS</strain>
        <tissue evidence="6">Leaves</tissue>
    </source>
</reference>
<evidence type="ECO:0000256" key="2">
    <source>
        <dbReference type="ARBA" id="ARBA00022692"/>
    </source>
</evidence>
<dbReference type="GO" id="GO:0005783">
    <property type="term" value="C:endoplasmic reticulum"/>
    <property type="evidence" value="ECO:0007669"/>
    <property type="project" value="TreeGrafter"/>
</dbReference>
<protein>
    <submittedName>
        <fullName evidence="6">Uncharacterized protein</fullName>
    </submittedName>
</protein>
<dbReference type="OrthoDB" id="420606at2759"/>
<reference evidence="6" key="2">
    <citation type="journal article" date="2023" name="Plants (Basel)">
        <title>Annotation of the Turnera subulata (Passifloraceae) Draft Genome Reveals the S-Locus Evolved after the Divergence of Turneroideae from Passifloroideae in a Stepwise Manner.</title>
        <authorList>
            <person name="Henning P.M."/>
            <person name="Roalson E.H."/>
            <person name="Mir W."/>
            <person name="McCubbin A.G."/>
            <person name="Shore J.S."/>
        </authorList>
    </citation>
    <scope>NUCLEOTIDE SEQUENCE</scope>
    <source>
        <strain evidence="6">F60SS</strain>
    </source>
</reference>
<evidence type="ECO:0000256" key="5">
    <source>
        <dbReference type="SAM" id="Phobius"/>
    </source>
</evidence>
<evidence type="ECO:0000256" key="3">
    <source>
        <dbReference type="ARBA" id="ARBA00022989"/>
    </source>
</evidence>
<dbReference type="PANTHER" id="PTHR13285">
    <property type="entry name" value="ACYLTRANSFERASE"/>
    <property type="match status" value="1"/>
</dbReference>
<proteinExistence type="predicted"/>
<keyword evidence="7" id="KW-1185">Reference proteome</keyword>
<dbReference type="Pfam" id="PF03062">
    <property type="entry name" value="MBOAT"/>
    <property type="match status" value="1"/>
</dbReference>
<feature type="transmembrane region" description="Helical" evidence="5">
    <location>
        <begin position="306"/>
        <end position="329"/>
    </location>
</feature>
<organism evidence="6 7">
    <name type="scientific">Turnera subulata</name>
    <dbReference type="NCBI Taxonomy" id="218843"/>
    <lineage>
        <taxon>Eukaryota</taxon>
        <taxon>Viridiplantae</taxon>
        <taxon>Streptophyta</taxon>
        <taxon>Embryophyta</taxon>
        <taxon>Tracheophyta</taxon>
        <taxon>Spermatophyta</taxon>
        <taxon>Magnoliopsida</taxon>
        <taxon>eudicotyledons</taxon>
        <taxon>Gunneridae</taxon>
        <taxon>Pentapetalae</taxon>
        <taxon>rosids</taxon>
        <taxon>fabids</taxon>
        <taxon>Malpighiales</taxon>
        <taxon>Passifloraceae</taxon>
        <taxon>Turnera</taxon>
    </lineage>
</organism>
<evidence type="ECO:0000313" key="6">
    <source>
        <dbReference type="EMBL" id="KAJ4845363.1"/>
    </source>
</evidence>
<dbReference type="PANTHER" id="PTHR13285:SF18">
    <property type="entry name" value="PROTEIN-CYSTEINE N-PALMITOYLTRANSFERASE RASP"/>
    <property type="match status" value="1"/>
</dbReference>
<evidence type="ECO:0000313" key="7">
    <source>
        <dbReference type="Proteomes" id="UP001141552"/>
    </source>
</evidence>
<accession>A0A9Q0G8Z1</accession>
<comment type="caution">
    <text evidence="6">The sequence shown here is derived from an EMBL/GenBank/DDBJ whole genome shotgun (WGS) entry which is preliminary data.</text>
</comment>
<dbReference type="GO" id="GO:0016020">
    <property type="term" value="C:membrane"/>
    <property type="evidence" value="ECO:0007669"/>
    <property type="project" value="UniProtKB-SubCell"/>
</dbReference>
<dbReference type="InterPro" id="IPR051085">
    <property type="entry name" value="MB_O-acyltransferase"/>
</dbReference>
<dbReference type="AlphaFoldDB" id="A0A9Q0G8Z1"/>
<keyword evidence="4 5" id="KW-0472">Membrane</keyword>
<sequence length="630" mass="72491">MHDLIKQMCEGIVLDENRWDPRKRSRLWRYEHIVQVLNKSKGAERVEALSLDMSGDGRIIQLSPKVFEGMDNLRLLSFFLRDGYWYKNSTSKLHLPQQGLEYLPNTLRLLHWDLYPSPSLPSNFRPESIVYLKMHESSLTQLWEGDNVVLNFMWLKFLLIWRYFRLWSLICGIEAPENMPKCINNCYNLEGFWKNWHASYNKWLVRYMYIPLGGSRRKLLNVWVIFTFVAIWHDLEWKLLSWAWLTCLFFIPEMVAKSAANAFQVQSSFGEFLFRELSAVAGAITITCLMVANLVGYVIGPSGINWLISQFLTIEGLPVLGGLFVTFYIGTKGAERVEALSLDMSGDGRTIQLSPKVFEGMDNLRLLSFFLRDGYWYKNPTSKLHLPQQGLEYLPNTLRLLHWDLYPSPSLPSNFRPESIVYLKMHESSLTQLWEGDNVHLVSLKVCDLSESKELIKIMDLSGVPNLEELNVGGCDLRLTSLEEVDLYNCPRITQLPELPSTVKSLYLGRIGIKQARFLKPNFMSDVRFQVQSSFGEFLFRELSAVPEMPASAWSLSVFAFWYNLSMYRVGNLVGYVIGPSGINWLISQFLTIEGLPVLGGLFVTFYIGTDEGKMLQTALLPWTMRCAAV</sequence>
<gene>
    <name evidence="6" type="ORF">Tsubulata_050280</name>
</gene>
<keyword evidence="3 5" id="KW-1133">Transmembrane helix</keyword>
<evidence type="ECO:0000256" key="4">
    <source>
        <dbReference type="ARBA" id="ARBA00023136"/>
    </source>
</evidence>
<comment type="subcellular location">
    <subcellularLocation>
        <location evidence="1">Membrane</location>
        <topology evidence="1">Multi-pass membrane protein</topology>
    </subcellularLocation>
</comment>
<dbReference type="InterPro" id="IPR004299">
    <property type="entry name" value="MBOAT_fam"/>
</dbReference>
<dbReference type="Gene3D" id="3.80.10.10">
    <property type="entry name" value="Ribonuclease Inhibitor"/>
    <property type="match status" value="1"/>
</dbReference>
<evidence type="ECO:0000256" key="1">
    <source>
        <dbReference type="ARBA" id="ARBA00004141"/>
    </source>
</evidence>
<dbReference type="Proteomes" id="UP001141552">
    <property type="component" value="Unassembled WGS sequence"/>
</dbReference>
<dbReference type="InterPro" id="IPR032675">
    <property type="entry name" value="LRR_dom_sf"/>
</dbReference>
<dbReference type="GO" id="GO:0016746">
    <property type="term" value="F:acyltransferase activity"/>
    <property type="evidence" value="ECO:0007669"/>
    <property type="project" value="TreeGrafter"/>
</dbReference>
<dbReference type="SUPFAM" id="SSF52058">
    <property type="entry name" value="L domain-like"/>
    <property type="match status" value="1"/>
</dbReference>
<feature type="transmembrane region" description="Helical" evidence="5">
    <location>
        <begin position="277"/>
        <end position="300"/>
    </location>
</feature>
<keyword evidence="2 5" id="KW-0812">Transmembrane</keyword>